<reference evidence="2 3" key="1">
    <citation type="journal article" date="2020" name="Genomics">
        <title>Complete, high-quality genomes from long-read metagenomic sequencing of two wolf lichen thalli reveals enigmatic genome architecture.</title>
        <authorList>
            <person name="McKenzie S.K."/>
            <person name="Walston R.F."/>
            <person name="Allen J.L."/>
        </authorList>
    </citation>
    <scope>NUCLEOTIDE SEQUENCE [LARGE SCALE GENOMIC DNA]</scope>
    <source>
        <strain evidence="2">WasteWater1</strain>
    </source>
</reference>
<name>A0A8H6F9Q4_9LECA</name>
<dbReference type="EMBL" id="JACCJB010000016">
    <property type="protein sequence ID" value="KAF6220400.1"/>
    <property type="molecule type" value="Genomic_DNA"/>
</dbReference>
<protein>
    <submittedName>
        <fullName evidence="2">Uncharacterized protein</fullName>
    </submittedName>
</protein>
<gene>
    <name evidence="2" type="ORF">HO133_002832</name>
</gene>
<evidence type="ECO:0000313" key="3">
    <source>
        <dbReference type="Proteomes" id="UP000593566"/>
    </source>
</evidence>
<sequence length="426" mass="48428">MGGHAFRSGPNPLNVVRLPTEQYIMLRDHYQTIVMKFYTRAVVPSEAPGKGDHGDIDVLVDEPLFNFTGQDLERALGAAAHTKAGRTSSFAIRIPEDSDNFFQLDVYLCKKGCFEWESVVHAYGDIWHIIGSTVTRFGLAINDSGLHARVQTEGTNKKDCLLLLTNYPEEMMKFLGLDGPRYDNGFSTLNELFEWAISMPLFRSKFFDKETVSGKQRRIREKRPLYSKFVTEWLPQRMTLHASTAPPEGVECCDARAKVPISADASTSATAHIRSDKPAEEVNTGISPTDQRKDVLNKALLGFNKHEEYQQMLEDHRRRTWRGVLWKEVERVLPLQGEELGQAMMALKALLWWNDGQPRLRVEADQSLERGSALDADTVNKILVPWIKENWKEALYLLNAPITQQPPNRRRRSKNYPPITTEIASA</sequence>
<accession>A0A8H6F9Q4</accession>
<keyword evidence="3" id="KW-1185">Reference proteome</keyword>
<organism evidence="2 3">
    <name type="scientific">Letharia lupina</name>
    <dbReference type="NCBI Taxonomy" id="560253"/>
    <lineage>
        <taxon>Eukaryota</taxon>
        <taxon>Fungi</taxon>
        <taxon>Dikarya</taxon>
        <taxon>Ascomycota</taxon>
        <taxon>Pezizomycotina</taxon>
        <taxon>Lecanoromycetes</taxon>
        <taxon>OSLEUM clade</taxon>
        <taxon>Lecanoromycetidae</taxon>
        <taxon>Lecanorales</taxon>
        <taxon>Lecanorineae</taxon>
        <taxon>Parmeliaceae</taxon>
        <taxon>Letharia</taxon>
    </lineage>
</organism>
<dbReference type="RefSeq" id="XP_037149835.1">
    <property type="nucleotide sequence ID" value="XM_037293757.1"/>
</dbReference>
<evidence type="ECO:0000313" key="2">
    <source>
        <dbReference type="EMBL" id="KAF6220400.1"/>
    </source>
</evidence>
<dbReference type="Proteomes" id="UP000593566">
    <property type="component" value="Unassembled WGS sequence"/>
</dbReference>
<feature type="region of interest" description="Disordered" evidence="1">
    <location>
        <begin position="267"/>
        <end position="288"/>
    </location>
</feature>
<feature type="region of interest" description="Disordered" evidence="1">
    <location>
        <begin position="406"/>
        <end position="426"/>
    </location>
</feature>
<evidence type="ECO:0000256" key="1">
    <source>
        <dbReference type="SAM" id="MobiDB-lite"/>
    </source>
</evidence>
<comment type="caution">
    <text evidence="2">The sequence shown here is derived from an EMBL/GenBank/DDBJ whole genome shotgun (WGS) entry which is preliminary data.</text>
</comment>
<proteinExistence type="predicted"/>
<dbReference type="GeneID" id="59331244"/>
<dbReference type="AlphaFoldDB" id="A0A8H6F9Q4"/>